<protein>
    <submittedName>
        <fullName evidence="2">Sulfatase modifying factor 1 (C-alpha-formyglycine- generating enzyme 1)</fullName>
    </submittedName>
</protein>
<dbReference type="Gene3D" id="3.90.1580.10">
    <property type="entry name" value="paralog of FGE (formylglycine-generating enzyme)"/>
    <property type="match status" value="1"/>
</dbReference>
<dbReference type="EMBL" id="UOFL01000036">
    <property type="protein sequence ID" value="VAW72353.1"/>
    <property type="molecule type" value="Genomic_DNA"/>
</dbReference>
<proteinExistence type="predicted"/>
<dbReference type="Pfam" id="PF03781">
    <property type="entry name" value="FGE-sulfatase"/>
    <property type="match status" value="1"/>
</dbReference>
<dbReference type="SUPFAM" id="SSF56436">
    <property type="entry name" value="C-type lectin-like"/>
    <property type="match status" value="1"/>
</dbReference>
<dbReference type="InterPro" id="IPR016187">
    <property type="entry name" value="CTDL_fold"/>
</dbReference>
<feature type="domain" description="Sulfatase-modifying factor enzyme-like" evidence="1">
    <location>
        <begin position="28"/>
        <end position="271"/>
    </location>
</feature>
<evidence type="ECO:0000259" key="1">
    <source>
        <dbReference type="Pfam" id="PF03781"/>
    </source>
</evidence>
<reference evidence="2" key="1">
    <citation type="submission" date="2018-06" db="EMBL/GenBank/DDBJ databases">
        <authorList>
            <person name="Zhirakovskaya E."/>
        </authorList>
    </citation>
    <scope>NUCLEOTIDE SEQUENCE</scope>
</reference>
<organism evidence="2">
    <name type="scientific">hydrothermal vent metagenome</name>
    <dbReference type="NCBI Taxonomy" id="652676"/>
    <lineage>
        <taxon>unclassified sequences</taxon>
        <taxon>metagenomes</taxon>
        <taxon>ecological metagenomes</taxon>
    </lineage>
</organism>
<dbReference type="PANTHER" id="PTHR23150">
    <property type="entry name" value="SULFATASE MODIFYING FACTOR 1, 2"/>
    <property type="match status" value="1"/>
</dbReference>
<dbReference type="InterPro" id="IPR005532">
    <property type="entry name" value="SUMF_dom"/>
</dbReference>
<name>A0A3B0Y7H2_9ZZZZ</name>
<dbReference type="AlphaFoldDB" id="A0A3B0Y7H2"/>
<accession>A0A3B0Y7H2</accession>
<sequence length="276" mass="30644">MTYKNNTLPWRHSLYVLLLFSPLSHSAERISVPAGSFQMGCSTQDADCEKDEGPKGGVVVTVPTFSIDKYEVSVKEYTACVKAGKCIKPKDFTLNNYCNYGGKGREKHPVNCIDWSQAVTYCKTQGGRLPYEAEWEKAARAGTSTRYPWGDTVSCKNAILDDGKTKGSVANEHDGCGEDRTWPRATRKANQYGLFDMHGNAGEWIYNWYAKKAISKLYASGNLAGPIQGKQKLVRGGSWDENRKNLRSSFRNVKPPESGSAIYGSIGFRCAYSQKK</sequence>
<dbReference type="GO" id="GO:0120147">
    <property type="term" value="F:formylglycine-generating oxidase activity"/>
    <property type="evidence" value="ECO:0007669"/>
    <property type="project" value="TreeGrafter"/>
</dbReference>
<evidence type="ECO:0000313" key="2">
    <source>
        <dbReference type="EMBL" id="VAW72353.1"/>
    </source>
</evidence>
<gene>
    <name evidence="2" type="ORF">MNBD_GAMMA12-1743</name>
</gene>
<dbReference type="InterPro" id="IPR042095">
    <property type="entry name" value="SUMF_sf"/>
</dbReference>
<dbReference type="InterPro" id="IPR051043">
    <property type="entry name" value="Sulfatase_Mod_Factor_Kinase"/>
</dbReference>
<dbReference type="PANTHER" id="PTHR23150:SF19">
    <property type="entry name" value="FORMYLGLYCINE-GENERATING ENZYME"/>
    <property type="match status" value="1"/>
</dbReference>